<dbReference type="InterPro" id="IPR052063">
    <property type="entry name" value="Polysaccharide_Lyase_1"/>
</dbReference>
<feature type="chain" id="PRO_5037026779" evidence="4">
    <location>
        <begin position="21"/>
        <end position="464"/>
    </location>
</feature>
<sequence length="464" mass="50220">MKKTLTATAAIALLATNATAARLPAFPTAEGYGMYTVGGRGGDVYEVTNLNDSGKGSLRQAVNAKGPRTVVFRVSGTIELKKPLTINNPYITIAGQTAPGDGICIKDYPLNISADEVIIRHLRVRLGDRSGQDADAISCRGHKNIILDHISASWSIDETMSIYMCENVTIQWCIISESLFASNHIKGNHGFGGIWGNNYATYHHNLIACHSSRNPRFASGAGYNDYRNNVIYNWGYNSCYGGEKDHPEIKNTFGSFTVNMVANYYKPGPATQPGRTACRIAGPSFRGSADNYGKWYVADNIVEGCDSVSRDNWNGGMQPTGGDVDIEHVRLGQPWPAMPIRQETAARAYISVLAGAGATLPRRDAVDTRIVDEARSGKASVEGKAYKARKRMKDPSQPSGIIDTPEDAGGWPTLRSLPAPTDSDHDGMPDAWEAGRGLDPYDPADRNTTGADGYTMLEAYINSL</sequence>
<gene>
    <name evidence="5" type="ORF">H6B30_05380</name>
</gene>
<organism evidence="5 6">
    <name type="scientific">Marseilla massiliensis</name>
    <dbReference type="NCBI Taxonomy" id="1841864"/>
    <lineage>
        <taxon>Bacteria</taxon>
        <taxon>Pseudomonadati</taxon>
        <taxon>Bacteroidota</taxon>
        <taxon>Bacteroidia</taxon>
        <taxon>Bacteroidales</taxon>
        <taxon>Prevotellaceae</taxon>
        <taxon>Marseilla</taxon>
    </lineage>
</organism>
<dbReference type="AlphaFoldDB" id="A0A938WL99"/>
<evidence type="ECO:0000256" key="4">
    <source>
        <dbReference type="SAM" id="SignalP"/>
    </source>
</evidence>
<dbReference type="InterPro" id="IPR011050">
    <property type="entry name" value="Pectin_lyase_fold/virulence"/>
</dbReference>
<dbReference type="PANTHER" id="PTHR42970">
    <property type="entry name" value="PECTATE LYASE C-RELATED"/>
    <property type="match status" value="1"/>
</dbReference>
<dbReference type="GO" id="GO:0046872">
    <property type="term" value="F:metal ion binding"/>
    <property type="evidence" value="ECO:0007669"/>
    <property type="project" value="UniProtKB-KW"/>
</dbReference>
<feature type="signal peptide" evidence="4">
    <location>
        <begin position="1"/>
        <end position="20"/>
    </location>
</feature>
<evidence type="ECO:0000313" key="6">
    <source>
        <dbReference type="Proteomes" id="UP000764045"/>
    </source>
</evidence>
<protein>
    <submittedName>
        <fullName evidence="5">Pectate lyase</fullName>
    </submittedName>
</protein>
<dbReference type="EMBL" id="JACJJL010000007">
    <property type="protein sequence ID" value="MBM6661189.1"/>
    <property type="molecule type" value="Genomic_DNA"/>
</dbReference>
<evidence type="ECO:0000313" key="5">
    <source>
        <dbReference type="EMBL" id="MBM6661189.1"/>
    </source>
</evidence>
<dbReference type="Proteomes" id="UP000764045">
    <property type="component" value="Unassembled WGS sequence"/>
</dbReference>
<evidence type="ECO:0000256" key="1">
    <source>
        <dbReference type="ARBA" id="ARBA00022723"/>
    </source>
</evidence>
<keyword evidence="2" id="KW-0325">Glycoprotein</keyword>
<keyword evidence="6" id="KW-1185">Reference proteome</keyword>
<dbReference type="GO" id="GO:0016829">
    <property type="term" value="F:lyase activity"/>
    <property type="evidence" value="ECO:0007669"/>
    <property type="project" value="UniProtKB-KW"/>
</dbReference>
<accession>A0A938WL99</accession>
<keyword evidence="5" id="KW-0456">Lyase</keyword>
<dbReference type="RefSeq" id="WP_205108656.1">
    <property type="nucleotide sequence ID" value="NZ_JACJJL010000007.1"/>
</dbReference>
<evidence type="ECO:0000256" key="2">
    <source>
        <dbReference type="ARBA" id="ARBA00023180"/>
    </source>
</evidence>
<dbReference type="Gene3D" id="2.160.20.10">
    <property type="entry name" value="Single-stranded right-handed beta-helix, Pectin lyase-like"/>
    <property type="match status" value="1"/>
</dbReference>
<dbReference type="PANTHER" id="PTHR42970:SF1">
    <property type="entry name" value="PECTATE LYASE C-RELATED"/>
    <property type="match status" value="1"/>
</dbReference>
<evidence type="ECO:0000256" key="3">
    <source>
        <dbReference type="SAM" id="MobiDB-lite"/>
    </source>
</evidence>
<dbReference type="SUPFAM" id="SSF51126">
    <property type="entry name" value="Pectin lyase-like"/>
    <property type="match status" value="1"/>
</dbReference>
<name>A0A938WL99_9BACT</name>
<comment type="caution">
    <text evidence="5">The sequence shown here is derived from an EMBL/GenBank/DDBJ whole genome shotgun (WGS) entry which is preliminary data.</text>
</comment>
<dbReference type="InterPro" id="IPR012334">
    <property type="entry name" value="Pectin_lyas_fold"/>
</dbReference>
<keyword evidence="1" id="KW-0479">Metal-binding</keyword>
<keyword evidence="4" id="KW-0732">Signal</keyword>
<reference evidence="5 6" key="1">
    <citation type="journal article" date="2021" name="Sci. Rep.">
        <title>The distribution of antibiotic resistance genes in chicken gut microbiota commensals.</title>
        <authorList>
            <person name="Juricova H."/>
            <person name="Matiasovicova J."/>
            <person name="Kubasova T."/>
            <person name="Cejkova D."/>
            <person name="Rychlik I."/>
        </authorList>
    </citation>
    <scope>NUCLEOTIDE SEQUENCE [LARGE SCALE GENOMIC DNA]</scope>
    <source>
        <strain evidence="5 6">An819</strain>
    </source>
</reference>
<proteinExistence type="predicted"/>
<feature type="region of interest" description="Disordered" evidence="3">
    <location>
        <begin position="382"/>
        <end position="449"/>
    </location>
</feature>